<dbReference type="GO" id="GO:0003999">
    <property type="term" value="F:adenine phosphoribosyltransferase activity"/>
    <property type="evidence" value="ECO:0007669"/>
    <property type="project" value="UniProtKB-UniRule"/>
</dbReference>
<evidence type="ECO:0000256" key="5">
    <source>
        <dbReference type="ARBA" id="ARBA00008391"/>
    </source>
</evidence>
<dbReference type="NCBIfam" id="TIGR01090">
    <property type="entry name" value="apt"/>
    <property type="match status" value="1"/>
</dbReference>
<evidence type="ECO:0000256" key="10">
    <source>
        <dbReference type="ARBA" id="ARBA00022679"/>
    </source>
</evidence>
<dbReference type="EC" id="2.4.2.7" evidence="7 12"/>
<name>A0A0B7H849_9FLAO</name>
<dbReference type="InterPro" id="IPR050054">
    <property type="entry name" value="UPRTase/APRTase"/>
</dbReference>
<comment type="subcellular location">
    <subcellularLocation>
        <location evidence="3 12">Cytoplasm</location>
    </subcellularLocation>
</comment>
<organism evidence="13 14">
    <name type="scientific">Capnocytophaga canimorsus</name>
    <dbReference type="NCBI Taxonomy" id="28188"/>
    <lineage>
        <taxon>Bacteria</taxon>
        <taxon>Pseudomonadati</taxon>
        <taxon>Bacteroidota</taxon>
        <taxon>Flavobacteriia</taxon>
        <taxon>Flavobacteriales</taxon>
        <taxon>Flavobacteriaceae</taxon>
        <taxon>Capnocytophaga</taxon>
    </lineage>
</organism>
<keyword evidence="11 12" id="KW-0660">Purine salvage</keyword>
<comment type="function">
    <text evidence="2 12">Catalyzes a salvage reaction resulting in the formation of AMP, that is energically less costly than de novo synthesis.</text>
</comment>
<dbReference type="GO" id="GO:0006168">
    <property type="term" value="P:adenine salvage"/>
    <property type="evidence" value="ECO:0007669"/>
    <property type="project" value="InterPro"/>
</dbReference>
<dbReference type="PANTHER" id="PTHR32315:SF3">
    <property type="entry name" value="ADENINE PHOSPHORIBOSYLTRANSFERASE"/>
    <property type="match status" value="1"/>
</dbReference>
<dbReference type="GO" id="GO:0002055">
    <property type="term" value="F:adenine binding"/>
    <property type="evidence" value="ECO:0007669"/>
    <property type="project" value="TreeGrafter"/>
</dbReference>
<protein>
    <recommendedName>
        <fullName evidence="7 12">Adenine phosphoribosyltransferase</fullName>
        <shortName evidence="12">APRT</shortName>
        <ecNumber evidence="7 12">2.4.2.7</ecNumber>
    </recommendedName>
</protein>
<dbReference type="NCBIfam" id="NF002634">
    <property type="entry name" value="PRK02304.1-3"/>
    <property type="match status" value="1"/>
</dbReference>
<comment type="catalytic activity">
    <reaction evidence="1 12">
        <text>AMP + diphosphate = 5-phospho-alpha-D-ribose 1-diphosphate + adenine</text>
        <dbReference type="Rhea" id="RHEA:16609"/>
        <dbReference type="ChEBI" id="CHEBI:16708"/>
        <dbReference type="ChEBI" id="CHEBI:33019"/>
        <dbReference type="ChEBI" id="CHEBI:58017"/>
        <dbReference type="ChEBI" id="CHEBI:456215"/>
        <dbReference type="EC" id="2.4.2.7"/>
    </reaction>
</comment>
<dbReference type="GO" id="GO:0006166">
    <property type="term" value="P:purine ribonucleoside salvage"/>
    <property type="evidence" value="ECO:0007669"/>
    <property type="project" value="UniProtKB-UniRule"/>
</dbReference>
<dbReference type="GeneID" id="69581136"/>
<dbReference type="GO" id="GO:0005737">
    <property type="term" value="C:cytoplasm"/>
    <property type="evidence" value="ECO:0007669"/>
    <property type="project" value="UniProtKB-SubCell"/>
</dbReference>
<comment type="subunit">
    <text evidence="6 12">Homodimer.</text>
</comment>
<evidence type="ECO:0000256" key="1">
    <source>
        <dbReference type="ARBA" id="ARBA00000868"/>
    </source>
</evidence>
<dbReference type="FunFam" id="3.40.50.2020:FF:000004">
    <property type="entry name" value="Adenine phosphoribosyltransferase"/>
    <property type="match status" value="1"/>
</dbReference>
<dbReference type="EMBL" id="CDOE01000051">
    <property type="protein sequence ID" value="CEN34684.1"/>
    <property type="molecule type" value="Genomic_DNA"/>
</dbReference>
<keyword evidence="10 12" id="KW-0808">Transferase</keyword>
<dbReference type="InterPro" id="IPR005764">
    <property type="entry name" value="Ade_phspho_trans"/>
</dbReference>
<dbReference type="CDD" id="cd06223">
    <property type="entry name" value="PRTases_typeI"/>
    <property type="match status" value="1"/>
</dbReference>
<dbReference type="InterPro" id="IPR000836">
    <property type="entry name" value="PRTase_dom"/>
</dbReference>
<dbReference type="AlphaFoldDB" id="A0A0B7H849"/>
<dbReference type="SUPFAM" id="SSF53271">
    <property type="entry name" value="PRTase-like"/>
    <property type="match status" value="1"/>
</dbReference>
<evidence type="ECO:0000256" key="4">
    <source>
        <dbReference type="ARBA" id="ARBA00004659"/>
    </source>
</evidence>
<accession>A0A0B7H849</accession>
<gene>
    <name evidence="12 13" type="primary">apt</name>
    <name evidence="13" type="ORF">CCAN12_550014</name>
</gene>
<dbReference type="HAMAP" id="MF_00004">
    <property type="entry name" value="Aden_phosphoribosyltr"/>
    <property type="match status" value="1"/>
</dbReference>
<sequence>MNNEVNQLKEKIRDIYDFPKQGVVFKDITPILSDPQAVKTALGLFCEHLKGIKVDKVVGMESRGFFFGTLLAQHLNAGFVPVRKPGKLPFETIAQTYDLEYGQDQLEMHSDSIKKGENVLIHDDVLATGGTAEAAVKLVERLGGNIVQLNFLIELSFLQGVQKLKGYEVYSILKY</sequence>
<reference evidence="13 14" key="1">
    <citation type="submission" date="2015-01" db="EMBL/GenBank/DDBJ databases">
        <authorList>
            <person name="Xiang T."/>
            <person name="Song Y."/>
            <person name="Huang L."/>
            <person name="Wang B."/>
            <person name="Wu P."/>
        </authorList>
    </citation>
    <scope>NUCLEOTIDE SEQUENCE [LARGE SCALE GENOMIC DNA]</scope>
    <source>
        <strain evidence="13 14">Cc12</strain>
    </source>
</reference>
<comment type="similarity">
    <text evidence="5 12">Belongs to the purine/pyrimidine phosphoribosyltransferase family.</text>
</comment>
<dbReference type="Proteomes" id="UP000044026">
    <property type="component" value="Unassembled WGS sequence"/>
</dbReference>
<keyword evidence="8 12" id="KW-0963">Cytoplasm</keyword>
<dbReference type="InterPro" id="IPR029057">
    <property type="entry name" value="PRTase-like"/>
</dbReference>
<dbReference type="RefSeq" id="WP_041999539.1">
    <property type="nucleotide sequence ID" value="NZ_CP022382.1"/>
</dbReference>
<evidence type="ECO:0000256" key="7">
    <source>
        <dbReference type="ARBA" id="ARBA00011893"/>
    </source>
</evidence>
<evidence type="ECO:0000256" key="11">
    <source>
        <dbReference type="ARBA" id="ARBA00022726"/>
    </source>
</evidence>
<evidence type="ECO:0000256" key="2">
    <source>
        <dbReference type="ARBA" id="ARBA00003968"/>
    </source>
</evidence>
<keyword evidence="9 12" id="KW-0328">Glycosyltransferase</keyword>
<evidence type="ECO:0000256" key="6">
    <source>
        <dbReference type="ARBA" id="ARBA00011738"/>
    </source>
</evidence>
<dbReference type="Gene3D" id="3.40.50.2020">
    <property type="match status" value="1"/>
</dbReference>
<comment type="pathway">
    <text evidence="4 12">Purine metabolism; AMP biosynthesis via salvage pathway; AMP from adenine: step 1/1.</text>
</comment>
<evidence type="ECO:0000313" key="14">
    <source>
        <dbReference type="Proteomes" id="UP000044026"/>
    </source>
</evidence>
<evidence type="ECO:0000256" key="3">
    <source>
        <dbReference type="ARBA" id="ARBA00004496"/>
    </source>
</evidence>
<evidence type="ECO:0000256" key="9">
    <source>
        <dbReference type="ARBA" id="ARBA00022676"/>
    </source>
</evidence>
<dbReference type="NCBIfam" id="NF002636">
    <property type="entry name" value="PRK02304.1-5"/>
    <property type="match status" value="1"/>
</dbReference>
<dbReference type="GO" id="GO:0044209">
    <property type="term" value="P:AMP salvage"/>
    <property type="evidence" value="ECO:0007669"/>
    <property type="project" value="UniProtKB-UniRule"/>
</dbReference>
<dbReference type="PANTHER" id="PTHR32315">
    <property type="entry name" value="ADENINE PHOSPHORIBOSYLTRANSFERASE"/>
    <property type="match status" value="1"/>
</dbReference>
<evidence type="ECO:0000256" key="8">
    <source>
        <dbReference type="ARBA" id="ARBA00022490"/>
    </source>
</evidence>
<dbReference type="UniPathway" id="UPA00588">
    <property type="reaction ID" value="UER00646"/>
</dbReference>
<evidence type="ECO:0000256" key="12">
    <source>
        <dbReference type="HAMAP-Rule" id="MF_00004"/>
    </source>
</evidence>
<evidence type="ECO:0000313" key="13">
    <source>
        <dbReference type="EMBL" id="CEN34684.1"/>
    </source>
</evidence>
<dbReference type="Pfam" id="PF00156">
    <property type="entry name" value="Pribosyltran"/>
    <property type="match status" value="1"/>
</dbReference>
<proteinExistence type="inferred from homology"/>
<dbReference type="GO" id="GO:0016208">
    <property type="term" value="F:AMP binding"/>
    <property type="evidence" value="ECO:0007669"/>
    <property type="project" value="TreeGrafter"/>
</dbReference>